<accession>A0A6A6V896</accession>
<feature type="compositionally biased region" description="Basic and acidic residues" evidence="1">
    <location>
        <begin position="1"/>
        <end position="12"/>
    </location>
</feature>
<dbReference type="Proteomes" id="UP000799440">
    <property type="component" value="Unassembled WGS sequence"/>
</dbReference>
<evidence type="ECO:0000256" key="1">
    <source>
        <dbReference type="SAM" id="MobiDB-lite"/>
    </source>
</evidence>
<sequence length="443" mass="48234">MTLVLTRHEVERSSLPSGSFTPRPQHRRPAQVYAEHVSATETDSNNNINLLAPQLCTTHSSHQQLLSKRTLQRRPKVERYCILDENGNLSESVTRGGYLLAGAAAAKQALLMAKAKLGELPSKQGPWLLEYYENYRGAQPDSKQIIMPSGIKPVRSDPEDDGGSLPVLTDAQKPVVMTGKWEFLTGSAKEQRELSGRNWPEGERGGPSVSTITGGDSVHTVDSTDIPVSLHYAQISAVTGGSLSVEGQAGPGASEARDVGEIETATAKKFKTCIAPDEDADDFPDDRVHSKFLTRYPQNKDHRNYKPTQPPTSKEWAKIVAARDAEEVRTVSQPEEDDEEEPAGLAQPAISAMSAKAAGKQPRRIATEEPVPSQGSDDGEDSEWRNMVNWGGGQAGPITEESQRDSPGTDAILTFKDPSRQRLSRSRLPKSLRPSPRTTTGRG</sequence>
<evidence type="ECO:0000313" key="2">
    <source>
        <dbReference type="EMBL" id="KAF2746116.1"/>
    </source>
</evidence>
<feature type="compositionally biased region" description="Basic and acidic residues" evidence="1">
    <location>
        <begin position="315"/>
        <end position="329"/>
    </location>
</feature>
<feature type="region of interest" description="Disordered" evidence="1">
    <location>
        <begin position="1"/>
        <end position="28"/>
    </location>
</feature>
<organism evidence="2 3">
    <name type="scientific">Sporormia fimetaria CBS 119925</name>
    <dbReference type="NCBI Taxonomy" id="1340428"/>
    <lineage>
        <taxon>Eukaryota</taxon>
        <taxon>Fungi</taxon>
        <taxon>Dikarya</taxon>
        <taxon>Ascomycota</taxon>
        <taxon>Pezizomycotina</taxon>
        <taxon>Dothideomycetes</taxon>
        <taxon>Pleosporomycetidae</taxon>
        <taxon>Pleosporales</taxon>
        <taxon>Sporormiaceae</taxon>
        <taxon>Sporormia</taxon>
    </lineage>
</organism>
<feature type="region of interest" description="Disordered" evidence="1">
    <location>
        <begin position="295"/>
        <end position="443"/>
    </location>
</feature>
<feature type="region of interest" description="Disordered" evidence="1">
    <location>
        <begin position="187"/>
        <end position="220"/>
    </location>
</feature>
<gene>
    <name evidence="2" type="ORF">M011DRAFT_459626</name>
</gene>
<protein>
    <submittedName>
        <fullName evidence="2">Uncharacterized protein</fullName>
    </submittedName>
</protein>
<reference evidence="2" key="1">
    <citation type="journal article" date="2020" name="Stud. Mycol.">
        <title>101 Dothideomycetes genomes: a test case for predicting lifestyles and emergence of pathogens.</title>
        <authorList>
            <person name="Haridas S."/>
            <person name="Albert R."/>
            <person name="Binder M."/>
            <person name="Bloem J."/>
            <person name="Labutti K."/>
            <person name="Salamov A."/>
            <person name="Andreopoulos B."/>
            <person name="Baker S."/>
            <person name="Barry K."/>
            <person name="Bills G."/>
            <person name="Bluhm B."/>
            <person name="Cannon C."/>
            <person name="Castanera R."/>
            <person name="Culley D."/>
            <person name="Daum C."/>
            <person name="Ezra D."/>
            <person name="Gonzalez J."/>
            <person name="Henrissat B."/>
            <person name="Kuo A."/>
            <person name="Liang C."/>
            <person name="Lipzen A."/>
            <person name="Lutzoni F."/>
            <person name="Magnuson J."/>
            <person name="Mondo S."/>
            <person name="Nolan M."/>
            <person name="Ohm R."/>
            <person name="Pangilinan J."/>
            <person name="Park H.-J."/>
            <person name="Ramirez L."/>
            <person name="Alfaro M."/>
            <person name="Sun H."/>
            <person name="Tritt A."/>
            <person name="Yoshinaga Y."/>
            <person name="Zwiers L.-H."/>
            <person name="Turgeon B."/>
            <person name="Goodwin S."/>
            <person name="Spatafora J."/>
            <person name="Crous P."/>
            <person name="Grigoriev I."/>
        </authorList>
    </citation>
    <scope>NUCLEOTIDE SEQUENCE</scope>
    <source>
        <strain evidence="2">CBS 119925</strain>
    </source>
</reference>
<dbReference type="EMBL" id="MU006579">
    <property type="protein sequence ID" value="KAF2746116.1"/>
    <property type="molecule type" value="Genomic_DNA"/>
</dbReference>
<keyword evidence="3" id="KW-1185">Reference proteome</keyword>
<evidence type="ECO:0000313" key="3">
    <source>
        <dbReference type="Proteomes" id="UP000799440"/>
    </source>
</evidence>
<feature type="compositionally biased region" description="Basic and acidic residues" evidence="1">
    <location>
        <begin position="189"/>
        <end position="204"/>
    </location>
</feature>
<proteinExistence type="predicted"/>
<name>A0A6A6V896_9PLEO</name>
<dbReference type="AlphaFoldDB" id="A0A6A6V896"/>